<proteinExistence type="predicted"/>
<comment type="caution">
    <text evidence="1">The sequence shown here is derived from an EMBL/GenBank/DDBJ whole genome shotgun (WGS) entry which is preliminary data.</text>
</comment>
<keyword evidence="2" id="KW-1185">Reference proteome</keyword>
<protein>
    <submittedName>
        <fullName evidence="1">Uncharacterized protein</fullName>
    </submittedName>
</protein>
<evidence type="ECO:0000313" key="1">
    <source>
        <dbReference type="EMBL" id="GGO54537.1"/>
    </source>
</evidence>
<sequence>MIDIPQGVQLAEEFLASNPGAAEVPLVVDRANVTVHDGFLVVPCNSEEFLRTERFEHMVIGCTPVRVDLKTGECRFLTLDETMKFDL</sequence>
<accession>A0ABQ2MMF0</accession>
<reference evidence="2" key="1">
    <citation type="journal article" date="2019" name="Int. J. Syst. Evol. Microbiol.">
        <title>The Global Catalogue of Microorganisms (GCM) 10K type strain sequencing project: providing services to taxonomists for standard genome sequencing and annotation.</title>
        <authorList>
            <consortium name="The Broad Institute Genomics Platform"/>
            <consortium name="The Broad Institute Genome Sequencing Center for Infectious Disease"/>
            <person name="Wu L."/>
            <person name="Ma J."/>
        </authorList>
    </citation>
    <scope>NUCLEOTIDE SEQUENCE [LARGE SCALE GENOMIC DNA]</scope>
    <source>
        <strain evidence="2">CGMCC 4.7349</strain>
    </source>
</reference>
<organism evidence="1 2">
    <name type="scientific">Streptomyces lasiicapitis</name>
    <dbReference type="NCBI Taxonomy" id="1923961"/>
    <lineage>
        <taxon>Bacteria</taxon>
        <taxon>Bacillati</taxon>
        <taxon>Actinomycetota</taxon>
        <taxon>Actinomycetes</taxon>
        <taxon>Kitasatosporales</taxon>
        <taxon>Streptomycetaceae</taxon>
        <taxon>Streptomyces</taxon>
    </lineage>
</organism>
<dbReference type="EMBL" id="BMNG01000016">
    <property type="protein sequence ID" value="GGO54537.1"/>
    <property type="molecule type" value="Genomic_DNA"/>
</dbReference>
<gene>
    <name evidence="1" type="ORF">GCM10012286_64530</name>
</gene>
<name>A0ABQ2MMF0_9ACTN</name>
<evidence type="ECO:0000313" key="2">
    <source>
        <dbReference type="Proteomes" id="UP000656881"/>
    </source>
</evidence>
<dbReference type="Proteomes" id="UP000656881">
    <property type="component" value="Unassembled WGS sequence"/>
</dbReference>